<dbReference type="EMBL" id="DF237226">
    <property type="protein sequence ID" value="GAQ86230.1"/>
    <property type="molecule type" value="Genomic_DNA"/>
</dbReference>
<organism evidence="2 3">
    <name type="scientific">Klebsormidium nitens</name>
    <name type="common">Green alga</name>
    <name type="synonym">Ulothrix nitens</name>
    <dbReference type="NCBI Taxonomy" id="105231"/>
    <lineage>
        <taxon>Eukaryota</taxon>
        <taxon>Viridiplantae</taxon>
        <taxon>Streptophyta</taxon>
        <taxon>Klebsormidiophyceae</taxon>
        <taxon>Klebsormidiales</taxon>
        <taxon>Klebsormidiaceae</taxon>
        <taxon>Klebsormidium</taxon>
    </lineage>
</organism>
<name>A0A1Y1I5J7_KLENI</name>
<accession>A0A1Y1I5J7</accession>
<feature type="region of interest" description="Disordered" evidence="1">
    <location>
        <begin position="95"/>
        <end position="126"/>
    </location>
</feature>
<protein>
    <submittedName>
        <fullName evidence="2">Uncharacterized protein</fullName>
    </submittedName>
</protein>
<proteinExistence type="predicted"/>
<evidence type="ECO:0000313" key="3">
    <source>
        <dbReference type="Proteomes" id="UP000054558"/>
    </source>
</evidence>
<feature type="compositionally biased region" description="Basic and acidic residues" evidence="1">
    <location>
        <begin position="95"/>
        <end position="114"/>
    </location>
</feature>
<evidence type="ECO:0000313" key="2">
    <source>
        <dbReference type="EMBL" id="GAQ86230.1"/>
    </source>
</evidence>
<evidence type="ECO:0000256" key="1">
    <source>
        <dbReference type="SAM" id="MobiDB-lite"/>
    </source>
</evidence>
<keyword evidence="3" id="KW-1185">Reference proteome</keyword>
<sequence length="185" mass="20238">MGVNAGNATTRPRQPAVAAFQTLLDEAVCRGDGKHRQELRDRLYRNLAVCCAAPEQGARTCECATLVKLLHLPRDCPVSDPRHVSEEYQEKFLKGCQPREEGQSSSAVEDHVNDDPPACSRGARPRRTARAVHNSLVLPKEAVPWKGCFSGVPEGSILQSYAWPRALSTPCRASDCSPPLGLQHE</sequence>
<dbReference type="AlphaFoldDB" id="A0A1Y1I5J7"/>
<reference evidence="2 3" key="1">
    <citation type="journal article" date="2014" name="Nat. Commun.">
        <title>Klebsormidium flaccidum genome reveals primary factors for plant terrestrial adaptation.</title>
        <authorList>
            <person name="Hori K."/>
            <person name="Maruyama F."/>
            <person name="Fujisawa T."/>
            <person name="Togashi T."/>
            <person name="Yamamoto N."/>
            <person name="Seo M."/>
            <person name="Sato S."/>
            <person name="Yamada T."/>
            <person name="Mori H."/>
            <person name="Tajima N."/>
            <person name="Moriyama T."/>
            <person name="Ikeuchi M."/>
            <person name="Watanabe M."/>
            <person name="Wada H."/>
            <person name="Kobayashi K."/>
            <person name="Saito M."/>
            <person name="Masuda T."/>
            <person name="Sasaki-Sekimoto Y."/>
            <person name="Mashiguchi K."/>
            <person name="Awai K."/>
            <person name="Shimojima M."/>
            <person name="Masuda S."/>
            <person name="Iwai M."/>
            <person name="Nobusawa T."/>
            <person name="Narise T."/>
            <person name="Kondo S."/>
            <person name="Saito H."/>
            <person name="Sato R."/>
            <person name="Murakawa M."/>
            <person name="Ihara Y."/>
            <person name="Oshima-Yamada Y."/>
            <person name="Ohtaka K."/>
            <person name="Satoh M."/>
            <person name="Sonobe K."/>
            <person name="Ishii M."/>
            <person name="Ohtani R."/>
            <person name="Kanamori-Sato M."/>
            <person name="Honoki R."/>
            <person name="Miyazaki D."/>
            <person name="Mochizuki H."/>
            <person name="Umetsu J."/>
            <person name="Higashi K."/>
            <person name="Shibata D."/>
            <person name="Kamiya Y."/>
            <person name="Sato N."/>
            <person name="Nakamura Y."/>
            <person name="Tabata S."/>
            <person name="Ida S."/>
            <person name="Kurokawa K."/>
            <person name="Ohta H."/>
        </authorList>
    </citation>
    <scope>NUCLEOTIDE SEQUENCE [LARGE SCALE GENOMIC DNA]</scope>
    <source>
        <strain evidence="2 3">NIES-2285</strain>
    </source>
</reference>
<dbReference type="Proteomes" id="UP000054558">
    <property type="component" value="Unassembled WGS sequence"/>
</dbReference>
<gene>
    <name evidence="2" type="ORF">KFL_002770070</name>
</gene>